<keyword evidence="2" id="KW-0966">Cell projection</keyword>
<feature type="domain" description="Flagella basal body P-ring formation protein FlgA SAF" evidence="1">
    <location>
        <begin position="147"/>
        <end position="267"/>
    </location>
</feature>
<reference evidence="2 3" key="1">
    <citation type="submission" date="2015-08" db="EMBL/GenBank/DDBJ databases">
        <title>Comparative genomics of the Campylobacter concisus group.</title>
        <authorList>
            <person name="Yee E."/>
            <person name="Chapman M.H."/>
            <person name="Huynh S."/>
            <person name="Bono J.L."/>
            <person name="On S.L."/>
            <person name="St Leger J."/>
            <person name="Foster G."/>
            <person name="Parker C.T."/>
            <person name="Miller W.G."/>
        </authorList>
    </citation>
    <scope>NUCLEOTIDE SEQUENCE [LARGE SCALE GENOMIC DNA]</scope>
    <source>
        <strain evidence="2 3">RM9337</strain>
    </source>
</reference>
<sequence length="268" mass="30089">MYCIDQDEISLYTFGFDGEDNEILNLNGQRAAKIDTKELHEILTANFKTYKDKSGGSVSFVRNCTLMDNVLMSFLHALSDEFSGIKIESVDIKPQSTLPENFNDFRLENIFINSKDRSSGTFRASFEQPDLTSKSIFFQYSFKAKMPVFLALNSMDHKHILGLLDYQSGYVEFNKYQKDYISSFPSSTLITRTKIKAGEILSTKHFIAASLVKKGDSVKAVLNEGGVSIIIEVKALENGNLGDIIKIRTRDNKILSAVVSSSKQVMIQ</sequence>
<proteinExistence type="predicted"/>
<evidence type="ECO:0000259" key="1">
    <source>
        <dbReference type="Pfam" id="PF13144"/>
    </source>
</evidence>
<organism evidence="2 3">
    <name type="scientific">Campylobacter californiensis</name>
    <dbReference type="NCBI Taxonomy" id="1032243"/>
    <lineage>
        <taxon>Bacteria</taxon>
        <taxon>Pseudomonadati</taxon>
        <taxon>Campylobacterota</taxon>
        <taxon>Epsilonproteobacteria</taxon>
        <taxon>Campylobacterales</taxon>
        <taxon>Campylobacteraceae</taxon>
        <taxon>Campylobacter</taxon>
    </lineage>
</organism>
<dbReference type="AlphaFoldDB" id="A0AAW3ZWB1"/>
<evidence type="ECO:0000313" key="2">
    <source>
        <dbReference type="EMBL" id="MBE3608009.1"/>
    </source>
</evidence>
<dbReference type="Pfam" id="PF13144">
    <property type="entry name" value="ChapFlgA"/>
    <property type="match status" value="1"/>
</dbReference>
<protein>
    <submittedName>
        <fullName evidence="2">Flagellar basal body P-ring formation protein FlgA</fullName>
    </submittedName>
</protein>
<keyword evidence="3" id="KW-1185">Reference proteome</keyword>
<dbReference type="Proteomes" id="UP000650616">
    <property type="component" value="Unassembled WGS sequence"/>
</dbReference>
<dbReference type="Gene3D" id="2.30.30.760">
    <property type="match status" value="1"/>
</dbReference>
<dbReference type="RefSeq" id="WP_170016095.1">
    <property type="nucleotide sequence ID" value="NZ_CP012545.1"/>
</dbReference>
<dbReference type="EMBL" id="LIWG01000004">
    <property type="protein sequence ID" value="MBE3608009.1"/>
    <property type="molecule type" value="Genomic_DNA"/>
</dbReference>
<name>A0AAW3ZWB1_9BACT</name>
<dbReference type="PANTHER" id="PTHR36307:SF1">
    <property type="entry name" value="FLAGELLA BASAL BODY P-RING FORMATION PROTEIN FLGA"/>
    <property type="match status" value="1"/>
</dbReference>
<dbReference type="InterPro" id="IPR039246">
    <property type="entry name" value="Flagellar_FlgA"/>
</dbReference>
<comment type="caution">
    <text evidence="2">The sequence shown here is derived from an EMBL/GenBank/DDBJ whole genome shotgun (WGS) entry which is preliminary data.</text>
</comment>
<keyword evidence="2" id="KW-0282">Flagellum</keyword>
<evidence type="ECO:0000313" key="3">
    <source>
        <dbReference type="Proteomes" id="UP000650616"/>
    </source>
</evidence>
<dbReference type="GO" id="GO:0044780">
    <property type="term" value="P:bacterial-type flagellum assembly"/>
    <property type="evidence" value="ECO:0007669"/>
    <property type="project" value="InterPro"/>
</dbReference>
<gene>
    <name evidence="2" type="primary">flgA</name>
    <name evidence="2" type="ORF">CCAL9337_04585</name>
</gene>
<dbReference type="NCBIfam" id="TIGR03170">
    <property type="entry name" value="flgA_cterm"/>
    <property type="match status" value="1"/>
</dbReference>
<dbReference type="PANTHER" id="PTHR36307">
    <property type="entry name" value="FLAGELLA BASAL BODY P-RING FORMATION PROTEIN FLGA"/>
    <property type="match status" value="1"/>
</dbReference>
<dbReference type="InterPro" id="IPR017585">
    <property type="entry name" value="SAF_FlgA"/>
</dbReference>
<accession>A0AAW3ZWB1</accession>
<keyword evidence="2" id="KW-0969">Cilium</keyword>